<organism evidence="2 3">
    <name type="scientific">Muribaculum intestinale</name>
    <dbReference type="NCBI Taxonomy" id="1796646"/>
    <lineage>
        <taxon>Bacteria</taxon>
        <taxon>Pseudomonadati</taxon>
        <taxon>Bacteroidota</taxon>
        <taxon>Bacteroidia</taxon>
        <taxon>Bacteroidales</taxon>
        <taxon>Muribaculaceae</taxon>
        <taxon>Muribaculum</taxon>
    </lineage>
</organism>
<reference evidence="2 3" key="1">
    <citation type="submission" date="2019-04" db="EMBL/GenBank/DDBJ databases">
        <title>Microbes associate with the intestines of laboratory mice.</title>
        <authorList>
            <person name="Navarre W."/>
            <person name="Wong E."/>
            <person name="Huang K."/>
            <person name="Tropini C."/>
            <person name="Ng K."/>
            <person name="Yu B."/>
        </authorList>
    </citation>
    <scope>NUCLEOTIDE SEQUENCE [LARGE SCALE GENOMIC DNA]</scope>
    <source>
        <strain evidence="2 3">NM06_A21</strain>
    </source>
</reference>
<sequence>MNRFVLPFLSLFLLVMIGCTNNAPKSTYKEDAKEQLAQTDDIERFKLFPTQNMWTFIKLDTQTGQMWQVQYSVKGDEGRFEYDLNPKPLITIGKKVNGRFELYSTQNIYNFILLDRIDGKVWQVQWSFDEENRAVVPISRTVQP</sequence>
<dbReference type="PROSITE" id="PS51257">
    <property type="entry name" value="PROKAR_LIPOPROTEIN"/>
    <property type="match status" value="1"/>
</dbReference>
<evidence type="ECO:0000313" key="3">
    <source>
        <dbReference type="Proteomes" id="UP000306630"/>
    </source>
</evidence>
<keyword evidence="1" id="KW-0732">Signal</keyword>
<proteinExistence type="predicted"/>
<feature type="signal peptide" evidence="1">
    <location>
        <begin position="1"/>
        <end position="22"/>
    </location>
</feature>
<name>A0A4V3RUW3_9BACT</name>
<comment type="caution">
    <text evidence="2">The sequence shown here is derived from an EMBL/GenBank/DDBJ whole genome shotgun (WGS) entry which is preliminary data.</text>
</comment>
<evidence type="ECO:0008006" key="4">
    <source>
        <dbReference type="Google" id="ProtNLM"/>
    </source>
</evidence>
<dbReference type="RefSeq" id="WP_135992776.1">
    <property type="nucleotide sequence ID" value="NZ_CAMQSA010000029.1"/>
</dbReference>
<accession>A0A4V3RUW3</accession>
<dbReference type="EMBL" id="SRYD01000006">
    <property type="protein sequence ID" value="TGY76039.1"/>
    <property type="molecule type" value="Genomic_DNA"/>
</dbReference>
<evidence type="ECO:0000313" key="2">
    <source>
        <dbReference type="EMBL" id="TGY76039.1"/>
    </source>
</evidence>
<protein>
    <recommendedName>
        <fullName evidence="4">Lipoprotein</fullName>
    </recommendedName>
</protein>
<dbReference type="Proteomes" id="UP000306630">
    <property type="component" value="Unassembled WGS sequence"/>
</dbReference>
<dbReference type="AlphaFoldDB" id="A0A4V3RUW3"/>
<feature type="chain" id="PRO_5021029464" description="Lipoprotein" evidence="1">
    <location>
        <begin position="23"/>
        <end position="144"/>
    </location>
</feature>
<gene>
    <name evidence="2" type="ORF">E5333_02260</name>
</gene>
<evidence type="ECO:0000256" key="1">
    <source>
        <dbReference type="SAM" id="SignalP"/>
    </source>
</evidence>